<accession>A0A4Q8D0U9</accession>
<keyword evidence="1" id="KW-1133">Transmembrane helix</keyword>
<gene>
    <name evidence="2" type="ORF">EV698_1120</name>
</gene>
<sequence>MSTAVAITLLMVVALIAANLPWLSDRIAFVVSPAARGKPEWIRLVEWLTLFFLVGLIAAGLEYRTQGQLQMQGWEFWVINLALFAVFALPGFIYCHDLRRRLQRHSRRRES</sequence>
<dbReference type="EMBL" id="SHLI01000001">
    <property type="protein sequence ID" value="RZU98857.1"/>
    <property type="molecule type" value="Genomic_DNA"/>
</dbReference>
<organism evidence="2 3">
    <name type="scientific">Spiribacter vilamensis</name>
    <dbReference type="NCBI Taxonomy" id="531306"/>
    <lineage>
        <taxon>Bacteria</taxon>
        <taxon>Pseudomonadati</taxon>
        <taxon>Pseudomonadota</taxon>
        <taxon>Gammaproteobacteria</taxon>
        <taxon>Chromatiales</taxon>
        <taxon>Ectothiorhodospiraceae</taxon>
        <taxon>Spiribacter</taxon>
    </lineage>
</organism>
<dbReference type="AlphaFoldDB" id="A0A4Q8D0U9"/>
<evidence type="ECO:0000313" key="2">
    <source>
        <dbReference type="EMBL" id="RZU98857.1"/>
    </source>
</evidence>
<feature type="transmembrane region" description="Helical" evidence="1">
    <location>
        <begin position="76"/>
        <end position="95"/>
    </location>
</feature>
<proteinExistence type="predicted"/>
<reference evidence="2 3" key="1">
    <citation type="submission" date="2019-02" db="EMBL/GenBank/DDBJ databases">
        <title>Genomic Encyclopedia of Type Strains, Phase IV (KMG-IV): sequencing the most valuable type-strain genomes for metagenomic binning, comparative biology and taxonomic classification.</title>
        <authorList>
            <person name="Goeker M."/>
        </authorList>
    </citation>
    <scope>NUCLEOTIDE SEQUENCE [LARGE SCALE GENOMIC DNA]</scope>
    <source>
        <strain evidence="2 3">DSM 21056</strain>
    </source>
</reference>
<keyword evidence="1" id="KW-0812">Transmembrane</keyword>
<feature type="transmembrane region" description="Helical" evidence="1">
    <location>
        <begin position="6"/>
        <end position="23"/>
    </location>
</feature>
<dbReference type="RefSeq" id="WP_239016212.1">
    <property type="nucleotide sequence ID" value="NZ_SHLI01000001.1"/>
</dbReference>
<dbReference type="PIRSF" id="PIRSF019883">
    <property type="entry name" value="UCP019883"/>
    <property type="match status" value="1"/>
</dbReference>
<comment type="caution">
    <text evidence="2">The sequence shown here is derived from an EMBL/GenBank/DDBJ whole genome shotgun (WGS) entry which is preliminary data.</text>
</comment>
<protein>
    <submittedName>
        <fullName evidence="2">Uncharacterized protein DUF2818</fullName>
    </submittedName>
</protein>
<feature type="transmembrane region" description="Helical" evidence="1">
    <location>
        <begin position="44"/>
        <end position="64"/>
    </location>
</feature>
<keyword evidence="1" id="KW-0472">Membrane</keyword>
<dbReference type="InterPro" id="IPR016768">
    <property type="entry name" value="UCP019883"/>
</dbReference>
<dbReference type="Pfam" id="PF10993">
    <property type="entry name" value="DUF2818"/>
    <property type="match status" value="1"/>
</dbReference>
<evidence type="ECO:0000313" key="3">
    <source>
        <dbReference type="Proteomes" id="UP000292298"/>
    </source>
</evidence>
<dbReference type="Proteomes" id="UP000292298">
    <property type="component" value="Unassembled WGS sequence"/>
</dbReference>
<name>A0A4Q8D0U9_9GAMM</name>
<keyword evidence="3" id="KW-1185">Reference proteome</keyword>
<evidence type="ECO:0000256" key="1">
    <source>
        <dbReference type="SAM" id="Phobius"/>
    </source>
</evidence>